<dbReference type="EMBL" id="PVLQ01000027">
    <property type="protein sequence ID" value="PRD65551.1"/>
    <property type="molecule type" value="Genomic_DNA"/>
</dbReference>
<evidence type="ECO:0000256" key="2">
    <source>
        <dbReference type="PIRSR" id="PIRSR039026-2"/>
    </source>
</evidence>
<dbReference type="Proteomes" id="UP000238589">
    <property type="component" value="Unassembled WGS sequence"/>
</dbReference>
<evidence type="ECO:0000313" key="5">
    <source>
        <dbReference type="Proteomes" id="UP000238589"/>
    </source>
</evidence>
<evidence type="ECO:0000313" key="4">
    <source>
        <dbReference type="EMBL" id="PRD65551.1"/>
    </source>
</evidence>
<reference evidence="4 5" key="1">
    <citation type="submission" date="2018-03" db="EMBL/GenBank/DDBJ databases">
        <title>Comparative genomics illustrates the genes involved in a hyperalkaliphilic mechanisms of Serpentinomonas isolated from highly-alkaline calcium-rich serpentinized springs.</title>
        <authorList>
            <person name="Suzuki S."/>
            <person name="Ishii S."/>
            <person name="Walworth N."/>
            <person name="Bird L."/>
            <person name="Kuenen J.G."/>
            <person name="Nealson K.H."/>
        </authorList>
    </citation>
    <scope>NUCLEOTIDE SEQUENCE [LARGE SCALE GENOMIC DNA]</scope>
    <source>
        <strain evidence="4 5">P1</strain>
    </source>
</reference>
<dbReference type="InterPro" id="IPR038404">
    <property type="entry name" value="TRAP_DctP_sf"/>
</dbReference>
<dbReference type="Gene3D" id="3.40.190.10">
    <property type="entry name" value="Periplasmic binding protein-like II"/>
    <property type="match status" value="1"/>
</dbReference>
<feature type="binding site" evidence="2">
    <location>
        <position position="154"/>
    </location>
    <ligand>
        <name>substrate</name>
    </ligand>
</feature>
<dbReference type="Pfam" id="PF03480">
    <property type="entry name" value="DctP"/>
    <property type="match status" value="1"/>
</dbReference>
<evidence type="ECO:0000256" key="1">
    <source>
        <dbReference type="ARBA" id="ARBA00022729"/>
    </source>
</evidence>
<keyword evidence="2" id="KW-0479">Metal-binding</keyword>
<comment type="caution">
    <text evidence="4">The sequence shown here is derived from an EMBL/GenBank/DDBJ whole genome shotgun (WGS) entry which is preliminary data.</text>
</comment>
<dbReference type="InterPro" id="IPR018389">
    <property type="entry name" value="DctP_fam"/>
</dbReference>
<evidence type="ECO:0000256" key="3">
    <source>
        <dbReference type="SAM" id="SignalP"/>
    </source>
</evidence>
<protein>
    <submittedName>
        <fullName evidence="4">ABC transporter substrate-binding protein</fullName>
    </submittedName>
</protein>
<organism evidence="4 5">
    <name type="scientific">Malikia granosa</name>
    <dbReference type="NCBI Taxonomy" id="263067"/>
    <lineage>
        <taxon>Bacteria</taxon>
        <taxon>Pseudomonadati</taxon>
        <taxon>Pseudomonadota</taxon>
        <taxon>Betaproteobacteria</taxon>
        <taxon>Burkholderiales</taxon>
        <taxon>Comamonadaceae</taxon>
        <taxon>Malikia</taxon>
    </lineage>
</organism>
<dbReference type="PIRSF" id="PIRSF039026">
    <property type="entry name" value="SiaP"/>
    <property type="match status" value="1"/>
</dbReference>
<dbReference type="OrthoDB" id="9769667at2"/>
<dbReference type="GO" id="GO:0046872">
    <property type="term" value="F:metal ion binding"/>
    <property type="evidence" value="ECO:0007669"/>
    <property type="project" value="UniProtKB-KW"/>
</dbReference>
<dbReference type="RefSeq" id="WP_105748076.1">
    <property type="nucleotide sequence ID" value="NZ_PVLQ01000027.1"/>
</dbReference>
<dbReference type="InterPro" id="IPR026289">
    <property type="entry name" value="SBP_TakP-like"/>
</dbReference>
<dbReference type="GO" id="GO:0031317">
    <property type="term" value="C:tripartite ATP-independent periplasmic transporter complex"/>
    <property type="evidence" value="ECO:0007669"/>
    <property type="project" value="InterPro"/>
</dbReference>
<accession>A0A2S9K524</accession>
<name>A0A2S9K524_9BURK</name>
<dbReference type="PANTHER" id="PTHR33376:SF5">
    <property type="entry name" value="EXTRACYTOPLASMIC SOLUTE RECEPTOR PROTEIN"/>
    <property type="match status" value="1"/>
</dbReference>
<feature type="chain" id="PRO_5015696269" evidence="3">
    <location>
        <begin position="27"/>
        <end position="359"/>
    </location>
</feature>
<proteinExistence type="predicted"/>
<feature type="signal peptide" evidence="3">
    <location>
        <begin position="1"/>
        <end position="26"/>
    </location>
</feature>
<keyword evidence="1 3" id="KW-0732">Signal</keyword>
<dbReference type="GO" id="GO:0055085">
    <property type="term" value="P:transmembrane transport"/>
    <property type="evidence" value="ECO:0007669"/>
    <property type="project" value="InterPro"/>
</dbReference>
<sequence length="359" mass="39393">MRRRGVLGQAGLAGILASCSAPAVLAQPVIRWRLASACHPSLDAVYGGTEQFARQLGLLSGGRLQVTLLPTEEPVASLPLLEALQAGEIDALHAVPSHFVAIDECFALDSAVPFGLNSRQMSTWQLEGNGLKLLRDFYAQHQIVNFPMGNSGAQMGGWFRRELDSPADLADLRMQMGGLGARVLQSLGAVPQQLPMGELVGALERGQLDAVEWVGPHDDRKLGLGRVARYYYYPGWWEGSAQLSLYCNAKAWRALPPDLKAMVEMAAQSVHAAIQARYDVLNPVALKQLVASGVRVKTFSKPVLDAAFKASNALCADLSRRNPAWRRIYADYSAFRREQNLWHRLAEASFDRYLQSARL</sequence>
<gene>
    <name evidence="4" type="ORF">C6P64_08205</name>
</gene>
<dbReference type="PANTHER" id="PTHR33376">
    <property type="match status" value="1"/>
</dbReference>
<dbReference type="PROSITE" id="PS51257">
    <property type="entry name" value="PROKAR_LIPOPROTEIN"/>
    <property type="match status" value="1"/>
</dbReference>
<feature type="binding site" evidence="2">
    <location>
        <position position="212"/>
    </location>
    <ligand>
        <name>substrate</name>
    </ligand>
</feature>
<feature type="binding site" evidence="2">
    <location>
        <position position="213"/>
    </location>
    <ligand>
        <name>Na(+)</name>
        <dbReference type="ChEBI" id="CHEBI:29101"/>
    </ligand>
</feature>
<dbReference type="AlphaFoldDB" id="A0A2S9K524"/>
<dbReference type="Gene3D" id="3.40.190.170">
    <property type="entry name" value="Bacterial extracellular solute-binding protein, family 7"/>
    <property type="match status" value="1"/>
</dbReference>
<keyword evidence="5" id="KW-1185">Reference proteome</keyword>
<feature type="binding site" evidence="2">
    <location>
        <position position="238"/>
    </location>
    <ligand>
        <name>substrate</name>
    </ligand>
</feature>